<dbReference type="Proteomes" id="UP001311799">
    <property type="component" value="Unassembled WGS sequence"/>
</dbReference>
<sequence length="532" mass="62459">MSGTTRANSLFTLPSVSHYTRTNSLTTVIDHMELSNNAEMKEGKKEKTLGTNSITESETILKRNRNFNAHELEVQLMMKDKMIEELLEENGKLIENMNKLEQDKLDEQNRIQQGTEMVIQQIVEDNEWYKSQFLEMKNELEKAITQTRSKGREISTMEKRCKALIEEKETIQNFLDELTYQYDKRVEQLKNYKNNIINMVKLTNKFIGMNNNYFKGSDYCSINELVHKIREIISGDNNLNNIEHLITQIQFNAKKFEVEINEIYENIQKGLSTKDLSTPINNDNCCESNDKMGNYSFGQNQIGNKFDSEIINKSNDLKVNQKVTNKGYENISLKNKYNKVIDELENSKNEIDKLKYEIKRKSQIIQELKALNRENSDILDNINNQKENQQIKLLLNKINILNHEKRELIQKIAKFNLENPIITEQKSNYESNRSQTEDSNVEKVDDILENNGFNNTSSDNDCKFTEDTANTKKKDITIENDKFRLENFEETKEDKAYSSISKIVNKYIKYPVDYVEKKQTIQRNSVQRNRYF</sequence>
<accession>A0AAV9XV41</accession>
<dbReference type="AlphaFoldDB" id="A0AAV9XV41"/>
<keyword evidence="3" id="KW-1185">Reference proteome</keyword>
<dbReference type="EMBL" id="JAWDEY010000031">
    <property type="protein sequence ID" value="KAK6588623.1"/>
    <property type="molecule type" value="Genomic_DNA"/>
</dbReference>
<name>A0AAV9XV41_9CRYT</name>
<keyword evidence="1" id="KW-0175">Coiled coil</keyword>
<protein>
    <submittedName>
        <fullName evidence="2">Uncharacterized protein</fullName>
    </submittedName>
</protein>
<evidence type="ECO:0000256" key="1">
    <source>
        <dbReference type="SAM" id="Coils"/>
    </source>
</evidence>
<proteinExistence type="predicted"/>
<feature type="coiled-coil region" evidence="1">
    <location>
        <begin position="69"/>
        <end position="117"/>
    </location>
</feature>
<organism evidence="2 3">
    <name type="scientific">Cryptosporidium xiaoi</name>
    <dbReference type="NCBI Taxonomy" id="659607"/>
    <lineage>
        <taxon>Eukaryota</taxon>
        <taxon>Sar</taxon>
        <taxon>Alveolata</taxon>
        <taxon>Apicomplexa</taxon>
        <taxon>Conoidasida</taxon>
        <taxon>Coccidia</taxon>
        <taxon>Eucoccidiorida</taxon>
        <taxon>Eimeriorina</taxon>
        <taxon>Cryptosporidiidae</taxon>
        <taxon>Cryptosporidium</taxon>
    </lineage>
</organism>
<gene>
    <name evidence="2" type="ORF">RS030_3447</name>
</gene>
<comment type="caution">
    <text evidence="2">The sequence shown here is derived from an EMBL/GenBank/DDBJ whole genome shotgun (WGS) entry which is preliminary data.</text>
</comment>
<evidence type="ECO:0000313" key="3">
    <source>
        <dbReference type="Proteomes" id="UP001311799"/>
    </source>
</evidence>
<evidence type="ECO:0000313" key="2">
    <source>
        <dbReference type="EMBL" id="KAK6588623.1"/>
    </source>
</evidence>
<feature type="coiled-coil region" evidence="1">
    <location>
        <begin position="330"/>
        <end position="418"/>
    </location>
</feature>
<reference evidence="2 3" key="1">
    <citation type="submission" date="2023-10" db="EMBL/GenBank/DDBJ databases">
        <title>Comparative genomics analysis reveals potential genetic determinants of host preference in Cryptosporidium xiaoi.</title>
        <authorList>
            <person name="Xiao L."/>
            <person name="Li J."/>
        </authorList>
    </citation>
    <scope>NUCLEOTIDE SEQUENCE [LARGE SCALE GENOMIC DNA]</scope>
    <source>
        <strain evidence="2 3">52996</strain>
    </source>
</reference>